<dbReference type="SMART" id="SM00089">
    <property type="entry name" value="PKD"/>
    <property type="match status" value="1"/>
</dbReference>
<dbReference type="InterPro" id="IPR001322">
    <property type="entry name" value="Lamin_tail_dom"/>
</dbReference>
<dbReference type="Proteomes" id="UP000228528">
    <property type="component" value="Unassembled WGS sequence"/>
</dbReference>
<dbReference type="InterPro" id="IPR022409">
    <property type="entry name" value="PKD/Chitinase_dom"/>
</dbReference>
<sequence length="680" mass="74058">PYSLARKHDGIDSNYDRHDFVVTDVPTPGKPNVISFPVASDQDGGDTQSYVLSGEVVINEVFPNPAGDDSQNEFVEIKNIGKAGIDLNGWKIGDATKKRFVLRNVHLDAGEIISFPRSETGLALNNSGEEKVQLFSPNDILVDVIEYSGSIGEDVSFSRDDTDMSFVWSTTVTPGKKNEISREALDPVVVVDYPPVVSVGDVAYFDGSDSYDPDGSVVSTTWIFSGEQIDQATASWVFWEAGEYEVDFSVVDNEGNTAVQKITLNVLPVEHVFVGGYVAYAGVDDVIISEIFPNPEGSDDAEFVELFNPTSQLIDLSGLSLDDGEGGSRAYSFSDGTVLLPQSYLVFDREVTKIVLNNTFDSVRLLYPDGVVAVELLYDDVVEGASYVFSQTGEYCWSVVITPGAENICEASVSIDHNSTKKIKGNQLVSALSLAEVPFADIGDVVQVRGIVTVLPGVFSTQYFYITDPEFGGVQVYMYKKDFPDMSVGDFVEVTGEIRESQGERRIKIDDHSNIVLVGQGHDLAAQMVDIENITEEYEGWFLKISGEVTELQRSYMYIDDGTDEIKVYFKKGAAIPADHVVLGDIVDVVGILGQIKQGYQLLPRAVGDIVKTGSIEPFVSQSASSDGSVDADIAEKYLTATAGGLTSILFGLFLRARGVALLGLLRKTKTMVSLFFRRG</sequence>
<accession>A0A2M6P379</accession>
<dbReference type="SUPFAM" id="SSF49299">
    <property type="entry name" value="PKD domain"/>
    <property type="match status" value="1"/>
</dbReference>
<feature type="domain" description="LTD" evidence="1">
    <location>
        <begin position="43"/>
        <end position="238"/>
    </location>
</feature>
<dbReference type="Pfam" id="PF00932">
    <property type="entry name" value="LTD"/>
    <property type="match status" value="2"/>
</dbReference>
<dbReference type="AlphaFoldDB" id="A0A2M6P379"/>
<dbReference type="PANTHER" id="PTHR42834:SF1">
    <property type="entry name" value="ENDONUCLEASE_EXONUCLEASE_PHOSPHATASE FAMILY PROTEIN (AFU_ORTHOLOGUE AFUA_3G09210)"/>
    <property type="match status" value="1"/>
</dbReference>
<name>A0A2M6P379_9BACT</name>
<dbReference type="InterPro" id="IPR035986">
    <property type="entry name" value="PKD_dom_sf"/>
</dbReference>
<evidence type="ECO:0000313" key="3">
    <source>
        <dbReference type="Proteomes" id="UP000228528"/>
    </source>
</evidence>
<gene>
    <name evidence="2" type="ORF">COU30_00280</name>
</gene>
<dbReference type="SUPFAM" id="SSF74853">
    <property type="entry name" value="Lamin A/C globular tail domain"/>
    <property type="match status" value="2"/>
</dbReference>
<reference evidence="3" key="1">
    <citation type="submission" date="2017-09" db="EMBL/GenBank/DDBJ databases">
        <title>Depth-based differentiation of microbial function through sediment-hosted aquifers and enrichment of novel symbionts in the deep terrestrial subsurface.</title>
        <authorList>
            <person name="Probst A.J."/>
            <person name="Ladd B."/>
            <person name="Jarett J.K."/>
            <person name="Geller-Mcgrath D.E."/>
            <person name="Sieber C.M.K."/>
            <person name="Emerson J.B."/>
            <person name="Anantharaman K."/>
            <person name="Thomas B.C."/>
            <person name="Malmstrom R."/>
            <person name="Stieglmeier M."/>
            <person name="Klingl A."/>
            <person name="Woyke T."/>
            <person name="Ryan C.M."/>
            <person name="Banfield J.F."/>
        </authorList>
    </citation>
    <scope>NUCLEOTIDE SEQUENCE [LARGE SCALE GENOMIC DNA]</scope>
</reference>
<comment type="caution">
    <text evidence="2">The sequence shown here is derived from an EMBL/GenBank/DDBJ whole genome shotgun (WGS) entry which is preliminary data.</text>
</comment>
<dbReference type="Pfam" id="PF18911">
    <property type="entry name" value="PKD_4"/>
    <property type="match status" value="1"/>
</dbReference>
<feature type="domain" description="LTD" evidence="1">
    <location>
        <begin position="273"/>
        <end position="389"/>
    </location>
</feature>
<protein>
    <recommendedName>
        <fullName evidence="1">LTD domain-containing protein</fullName>
    </recommendedName>
</protein>
<dbReference type="Gene3D" id="2.60.40.10">
    <property type="entry name" value="Immunoglobulins"/>
    <property type="match status" value="1"/>
</dbReference>
<dbReference type="PROSITE" id="PS51841">
    <property type="entry name" value="LTD"/>
    <property type="match status" value="2"/>
</dbReference>
<evidence type="ECO:0000259" key="1">
    <source>
        <dbReference type="PROSITE" id="PS51841"/>
    </source>
</evidence>
<dbReference type="InterPro" id="IPR013783">
    <property type="entry name" value="Ig-like_fold"/>
</dbReference>
<dbReference type="PANTHER" id="PTHR42834">
    <property type="entry name" value="ENDONUCLEASE/EXONUCLEASE/PHOSPHATASE FAMILY PROTEIN (AFU_ORTHOLOGUE AFUA_3G09210)"/>
    <property type="match status" value="1"/>
</dbReference>
<dbReference type="CDD" id="cd03524">
    <property type="entry name" value="RPA2_OBF_family"/>
    <property type="match status" value="1"/>
</dbReference>
<evidence type="ECO:0000313" key="2">
    <source>
        <dbReference type="EMBL" id="PIR77840.1"/>
    </source>
</evidence>
<dbReference type="EMBL" id="PFBW01000013">
    <property type="protein sequence ID" value="PIR77840.1"/>
    <property type="molecule type" value="Genomic_DNA"/>
</dbReference>
<feature type="non-terminal residue" evidence="2">
    <location>
        <position position="1"/>
    </location>
</feature>
<dbReference type="InterPro" id="IPR000601">
    <property type="entry name" value="PKD_dom"/>
</dbReference>
<proteinExistence type="predicted"/>
<dbReference type="InterPro" id="IPR036415">
    <property type="entry name" value="Lamin_tail_dom_sf"/>
</dbReference>
<organism evidence="2 3">
    <name type="scientific">Candidatus Magasanikbacteria bacterium CG10_big_fil_rev_8_21_14_0_10_38_6</name>
    <dbReference type="NCBI Taxonomy" id="1974647"/>
    <lineage>
        <taxon>Bacteria</taxon>
        <taxon>Candidatus Magasanikiibacteriota</taxon>
    </lineage>
</organism>
<dbReference type="Gene3D" id="2.60.40.1260">
    <property type="entry name" value="Lamin Tail domain"/>
    <property type="match status" value="2"/>
</dbReference>